<keyword evidence="6" id="KW-0812">Transmembrane</keyword>
<evidence type="ECO:0000256" key="1">
    <source>
        <dbReference type="ARBA" id="ARBA00022737"/>
    </source>
</evidence>
<feature type="domain" description="CUB" evidence="8">
    <location>
        <begin position="188"/>
        <end position="306"/>
    </location>
</feature>
<keyword evidence="7" id="KW-0732">Signal</keyword>
<dbReference type="InterPro" id="IPR023415">
    <property type="entry name" value="LDLR_class-A_CS"/>
</dbReference>
<keyword evidence="6" id="KW-0472">Membrane</keyword>
<feature type="compositionally biased region" description="Polar residues" evidence="5">
    <location>
        <begin position="491"/>
        <end position="504"/>
    </location>
</feature>
<feature type="transmembrane region" description="Helical" evidence="6">
    <location>
        <begin position="370"/>
        <end position="393"/>
    </location>
</feature>
<feature type="disulfide bond" evidence="4">
    <location>
        <begin position="340"/>
        <end position="355"/>
    </location>
</feature>
<evidence type="ECO:0000256" key="3">
    <source>
        <dbReference type="PROSITE-ProRule" id="PRU00059"/>
    </source>
</evidence>
<dbReference type="CDD" id="cd00112">
    <property type="entry name" value="LDLa"/>
    <property type="match status" value="1"/>
</dbReference>
<dbReference type="InterPro" id="IPR035914">
    <property type="entry name" value="Sperma_CUB_dom_sf"/>
</dbReference>
<dbReference type="SMART" id="SM00192">
    <property type="entry name" value="LDLa"/>
    <property type="match status" value="1"/>
</dbReference>
<dbReference type="Pfam" id="PF00431">
    <property type="entry name" value="CUB"/>
    <property type="match status" value="2"/>
</dbReference>
<feature type="compositionally biased region" description="Basic and acidic residues" evidence="5">
    <location>
        <begin position="444"/>
        <end position="453"/>
    </location>
</feature>
<reference evidence="9" key="1">
    <citation type="submission" date="2017-11" db="EMBL/GenBank/DDBJ databases">
        <title>The sensing device of the deep-sea amphipod.</title>
        <authorList>
            <person name="Kobayashi H."/>
            <person name="Nagahama T."/>
            <person name="Arai W."/>
            <person name="Sasagawa Y."/>
            <person name="Umeda M."/>
            <person name="Hayashi T."/>
            <person name="Nikaido I."/>
            <person name="Watanabe H."/>
            <person name="Oguri K."/>
            <person name="Kitazato H."/>
            <person name="Fujioka K."/>
            <person name="Kido Y."/>
            <person name="Takami H."/>
        </authorList>
    </citation>
    <scope>NUCLEOTIDE SEQUENCE</scope>
    <source>
        <tissue evidence="9">Whole body</tissue>
    </source>
</reference>
<protein>
    <submittedName>
        <fullName evidence="9">Neuropilin and tolloid-like protein 2</fullName>
    </submittedName>
</protein>
<dbReference type="FunFam" id="2.60.120.290:FF:000013">
    <property type="entry name" value="Membrane frizzled-related protein"/>
    <property type="match status" value="1"/>
</dbReference>
<dbReference type="SMART" id="SM00042">
    <property type="entry name" value="CUB"/>
    <property type="match status" value="2"/>
</dbReference>
<organism evidence="9">
    <name type="scientific">Hirondellea gigas</name>
    <dbReference type="NCBI Taxonomy" id="1518452"/>
    <lineage>
        <taxon>Eukaryota</taxon>
        <taxon>Metazoa</taxon>
        <taxon>Ecdysozoa</taxon>
        <taxon>Arthropoda</taxon>
        <taxon>Crustacea</taxon>
        <taxon>Multicrustacea</taxon>
        <taxon>Malacostraca</taxon>
        <taxon>Eumalacostraca</taxon>
        <taxon>Peracarida</taxon>
        <taxon>Amphipoda</taxon>
        <taxon>Amphilochidea</taxon>
        <taxon>Lysianassida</taxon>
        <taxon>Lysianassidira</taxon>
        <taxon>Lysianassoidea</taxon>
        <taxon>Lysianassidae</taxon>
        <taxon>Hirondellea</taxon>
    </lineage>
</organism>
<accession>A0A6A7G1V8</accession>
<keyword evidence="6" id="KW-1133">Transmembrane helix</keyword>
<dbReference type="InterPro" id="IPR036055">
    <property type="entry name" value="LDL_receptor-like_sf"/>
</dbReference>
<comment type="caution">
    <text evidence="3">Lacks conserved residue(s) required for the propagation of feature annotation.</text>
</comment>
<evidence type="ECO:0000256" key="5">
    <source>
        <dbReference type="SAM" id="MobiDB-lite"/>
    </source>
</evidence>
<feature type="compositionally biased region" description="Pro residues" evidence="5">
    <location>
        <begin position="505"/>
        <end position="520"/>
    </location>
</feature>
<feature type="disulfide bond" evidence="4">
    <location>
        <begin position="321"/>
        <end position="333"/>
    </location>
</feature>
<dbReference type="PANTHER" id="PTHR24251">
    <property type="entry name" value="OVOCHYMASE-RELATED"/>
    <property type="match status" value="1"/>
</dbReference>
<evidence type="ECO:0000256" key="4">
    <source>
        <dbReference type="PROSITE-ProRule" id="PRU00124"/>
    </source>
</evidence>
<evidence type="ECO:0000259" key="8">
    <source>
        <dbReference type="PROSITE" id="PS01180"/>
    </source>
</evidence>
<keyword evidence="2 4" id="KW-1015">Disulfide bond</keyword>
<keyword evidence="1" id="KW-0677">Repeat</keyword>
<feature type="disulfide bond" evidence="4">
    <location>
        <begin position="328"/>
        <end position="346"/>
    </location>
</feature>
<dbReference type="PANTHER" id="PTHR24251:SF28">
    <property type="entry name" value="NEUROPILIN AND TOLLOID-LIKE, ISOFORM B"/>
    <property type="match status" value="1"/>
</dbReference>
<dbReference type="PROSITE" id="PS01209">
    <property type="entry name" value="LDLRA_1"/>
    <property type="match status" value="1"/>
</dbReference>
<feature type="domain" description="CUB" evidence="8">
    <location>
        <begin position="61"/>
        <end position="176"/>
    </location>
</feature>
<evidence type="ECO:0000313" key="9">
    <source>
        <dbReference type="EMBL" id="LAC24720.1"/>
    </source>
</evidence>
<feature type="region of interest" description="Disordered" evidence="5">
    <location>
        <begin position="412"/>
        <end position="542"/>
    </location>
</feature>
<feature type="compositionally biased region" description="Acidic residues" evidence="5">
    <location>
        <begin position="460"/>
        <end position="480"/>
    </location>
</feature>
<dbReference type="InterPro" id="IPR000859">
    <property type="entry name" value="CUB_dom"/>
</dbReference>
<dbReference type="AlphaFoldDB" id="A0A6A7G1V8"/>
<dbReference type="SUPFAM" id="SSF57424">
    <property type="entry name" value="LDL receptor-like module"/>
    <property type="match status" value="1"/>
</dbReference>
<feature type="signal peptide" evidence="7">
    <location>
        <begin position="1"/>
        <end position="41"/>
    </location>
</feature>
<feature type="compositionally biased region" description="Basic and acidic residues" evidence="5">
    <location>
        <begin position="481"/>
        <end position="490"/>
    </location>
</feature>
<proteinExistence type="evidence at transcript level"/>
<feature type="chain" id="PRO_5025641536" evidence="7">
    <location>
        <begin position="42"/>
        <end position="588"/>
    </location>
</feature>
<feature type="region of interest" description="Disordered" evidence="5">
    <location>
        <begin position="565"/>
        <end position="588"/>
    </location>
</feature>
<dbReference type="SUPFAM" id="SSF49854">
    <property type="entry name" value="Spermadhesin, CUB domain"/>
    <property type="match status" value="2"/>
</dbReference>
<dbReference type="PROSITE" id="PS01180">
    <property type="entry name" value="CUB"/>
    <property type="match status" value="2"/>
</dbReference>
<dbReference type="Gene3D" id="2.60.120.290">
    <property type="entry name" value="Spermadhesin, CUB domain"/>
    <property type="match status" value="2"/>
</dbReference>
<evidence type="ECO:0000256" key="2">
    <source>
        <dbReference type="ARBA" id="ARBA00023157"/>
    </source>
</evidence>
<dbReference type="PROSITE" id="PS50068">
    <property type="entry name" value="LDLRA_2"/>
    <property type="match status" value="1"/>
</dbReference>
<evidence type="ECO:0000256" key="6">
    <source>
        <dbReference type="SAM" id="Phobius"/>
    </source>
</evidence>
<sequence length="588" mass="67123">MLQPSRTPTLRRHCCTTTMTFITVADVLLTLLLLLSGAADASQWPEPQLGYSGPLTMEQRCQAFSVANVEDKEFYSPLYTSKYPNNTDCTLHLEAEFGFIIRVDFRDYFEMEPSEDCENDFLEIRDGAHGYSDLMGRYCGGDFPPIITSKNRYLWLRFRSDETLEYKGFRAVYEYIVQEMGRPEIPPCHFETGGVTGLLSHTDIPQYRFNYSTTYRMPIDCTWTIRVNAGHKIYLFFEEFELAQPNECDVNFVDLFGEHRDLRSRIEHFCGSMGDSVITTTNTMHVRFYAVGQARQSKFKAWFTAFRDRIVEGVPEEQHVCYDTEYDCDDASCIDASLECNGVKNCRHEYDEEGCSDSDKMKFDIRSQHIIIILTMGCGLLGGMCFAMCFNCIRKLISDGRQIHENIRRSREQLEGGRPRSMVSIPSTASVPPRPPPMQPEDYISGHKPEGRTCVRVSSEESDEDDDIEDDLDELDEETSVEMRDCECQTRDSLTTQRDSSGQLTPPPPPPPTRRPPGVPPTMSHEQVPTPPPPPTHYARNHHALYEVQSDDDDSYKFRAHTIIHVPEKTSRTPSKAGKTTPDVLVTH</sequence>
<evidence type="ECO:0000256" key="7">
    <source>
        <dbReference type="SAM" id="SignalP"/>
    </source>
</evidence>
<dbReference type="EMBL" id="IACT01005569">
    <property type="protein sequence ID" value="LAC24720.1"/>
    <property type="molecule type" value="mRNA"/>
</dbReference>
<dbReference type="CDD" id="cd00041">
    <property type="entry name" value="CUB"/>
    <property type="match status" value="2"/>
</dbReference>
<name>A0A6A7G1V8_9CRUS</name>
<dbReference type="InterPro" id="IPR002172">
    <property type="entry name" value="LDrepeatLR_classA_rpt"/>
</dbReference>